<dbReference type="Gene3D" id="3.40.50.2300">
    <property type="match status" value="1"/>
</dbReference>
<dbReference type="InterPro" id="IPR001789">
    <property type="entry name" value="Sig_transdc_resp-reg_receiver"/>
</dbReference>
<dbReference type="SMART" id="SM00448">
    <property type="entry name" value="REC"/>
    <property type="match status" value="1"/>
</dbReference>
<keyword evidence="4" id="KW-1185">Reference proteome</keyword>
<feature type="domain" description="Response regulatory" evidence="2">
    <location>
        <begin position="6"/>
        <end position="132"/>
    </location>
</feature>
<dbReference type="Proteomes" id="UP000825381">
    <property type="component" value="Chromosome"/>
</dbReference>
<dbReference type="Pfam" id="PF00072">
    <property type="entry name" value="Response_reg"/>
    <property type="match status" value="1"/>
</dbReference>
<feature type="modified residue" description="4-aspartylphosphate" evidence="1">
    <location>
        <position position="61"/>
    </location>
</feature>
<dbReference type="InterPro" id="IPR052893">
    <property type="entry name" value="TCS_response_regulator"/>
</dbReference>
<proteinExistence type="predicted"/>
<dbReference type="EMBL" id="CP080429">
    <property type="protein sequence ID" value="QYJ68222.1"/>
    <property type="molecule type" value="Genomic_DNA"/>
</dbReference>
<dbReference type="InterPro" id="IPR011006">
    <property type="entry name" value="CheY-like_superfamily"/>
</dbReference>
<sequence length="134" mass="15641">MRTIKSLYVIDDDKIYHFLLKNLLKQNGIDASVRFFCDGAEAIDYIKDNNNEELPDLILLDVNMPIMNGWQFLEEYSALVPKLVKQSVIYMISSSNNEVDINKAKDFNEIVRDYYLKPICKDDLNKIFLPQDVQ</sequence>
<dbReference type="SUPFAM" id="SSF52172">
    <property type="entry name" value="CheY-like"/>
    <property type="match status" value="1"/>
</dbReference>
<accession>A0ABX8V6V9</accession>
<name>A0ABX8V6V9_9FLAO</name>
<protein>
    <submittedName>
        <fullName evidence="3">Response regulator</fullName>
    </submittedName>
</protein>
<dbReference type="PANTHER" id="PTHR44520">
    <property type="entry name" value="RESPONSE REGULATOR RCP1-RELATED"/>
    <property type="match status" value="1"/>
</dbReference>
<gene>
    <name evidence="3" type="ORF">K1I41_11950</name>
</gene>
<reference evidence="3 4" key="1">
    <citation type="submission" date="2021-07" db="EMBL/GenBank/DDBJ databases">
        <title>Flavobacterium WSW3-B6 sp.nov, isolated from seaweed.</title>
        <authorList>
            <person name="Muhammad N."/>
            <person name="Ho H."/>
            <person name="Lee Y.-J."/>
            <person name="Nguyen T."/>
            <person name="Ho J."/>
            <person name="Kim S.-G."/>
        </authorList>
    </citation>
    <scope>NUCLEOTIDE SEQUENCE [LARGE SCALE GENOMIC DNA]</scope>
    <source>
        <strain evidence="3 4">WSW3-B6</strain>
    </source>
</reference>
<dbReference type="PANTHER" id="PTHR44520:SF2">
    <property type="entry name" value="RESPONSE REGULATOR RCP1"/>
    <property type="match status" value="1"/>
</dbReference>
<evidence type="ECO:0000256" key="1">
    <source>
        <dbReference type="PROSITE-ProRule" id="PRU00169"/>
    </source>
</evidence>
<organism evidence="3 4">
    <name type="scientific">Flavobacterium litorale</name>
    <dbReference type="NCBI Taxonomy" id="2856519"/>
    <lineage>
        <taxon>Bacteria</taxon>
        <taxon>Pseudomonadati</taxon>
        <taxon>Bacteroidota</taxon>
        <taxon>Flavobacteriia</taxon>
        <taxon>Flavobacteriales</taxon>
        <taxon>Flavobacteriaceae</taxon>
        <taxon>Flavobacterium</taxon>
    </lineage>
</organism>
<evidence type="ECO:0000259" key="2">
    <source>
        <dbReference type="PROSITE" id="PS50110"/>
    </source>
</evidence>
<dbReference type="RefSeq" id="WP_220640565.1">
    <property type="nucleotide sequence ID" value="NZ_CP080429.1"/>
</dbReference>
<evidence type="ECO:0000313" key="4">
    <source>
        <dbReference type="Proteomes" id="UP000825381"/>
    </source>
</evidence>
<evidence type="ECO:0000313" key="3">
    <source>
        <dbReference type="EMBL" id="QYJ68222.1"/>
    </source>
</evidence>
<dbReference type="PROSITE" id="PS50110">
    <property type="entry name" value="RESPONSE_REGULATORY"/>
    <property type="match status" value="1"/>
</dbReference>
<keyword evidence="1" id="KW-0597">Phosphoprotein</keyword>